<keyword evidence="3" id="KW-1185">Reference proteome</keyword>
<dbReference type="RefSeq" id="WP_023579848.1">
    <property type="nucleotide sequence ID" value="NZ_AVGG01000016.1"/>
</dbReference>
<sequence length="217" mass="26057">MEEQIDKGFVKLKRTYLEWEWYQDGNTFRLMIHLLLKSNYISKRWQGNIINPGELITSLNNLSKELKLSENVIRTSLNKLKKTGYIVTKSTNRFTKITILKSTIFDKINSVHNEQNNNQSTIRTQTTNNQPTTTNKVNKEKDIKERIDLFQKEIFQFKNKFSIETLNSFFKYWTEENRQTGRLKFENEEFWNLETRLSNWKTFGTNKPEKKQIIKNR</sequence>
<dbReference type="AlphaFoldDB" id="V6SKW9"/>
<dbReference type="STRING" id="1341181.FLJC2902T_22720"/>
<feature type="region of interest" description="Disordered" evidence="1">
    <location>
        <begin position="117"/>
        <end position="136"/>
    </location>
</feature>
<evidence type="ECO:0000313" key="2">
    <source>
        <dbReference type="EMBL" id="ESU27094.1"/>
    </source>
</evidence>
<gene>
    <name evidence="2" type="ORF">FLJC2902T_22720</name>
</gene>
<reference evidence="2 3" key="1">
    <citation type="submission" date="2013-08" db="EMBL/GenBank/DDBJ databases">
        <title>Flavobacterium limnosediminis JC2902 genome sequencing.</title>
        <authorList>
            <person name="Lee K."/>
            <person name="Yi H."/>
            <person name="Park S."/>
            <person name="Chun J."/>
        </authorList>
    </citation>
    <scope>NUCLEOTIDE SEQUENCE [LARGE SCALE GENOMIC DNA]</scope>
    <source>
        <strain evidence="2 3">JC2902</strain>
    </source>
</reference>
<dbReference type="Proteomes" id="UP000018004">
    <property type="component" value="Unassembled WGS sequence"/>
</dbReference>
<dbReference type="OrthoDB" id="7365718at2"/>
<comment type="caution">
    <text evidence="2">The sequence shown here is derived from an EMBL/GenBank/DDBJ whole genome shotgun (WGS) entry which is preliminary data.</text>
</comment>
<proteinExistence type="predicted"/>
<dbReference type="Gene3D" id="1.10.10.10">
    <property type="entry name" value="Winged helix-like DNA-binding domain superfamily/Winged helix DNA-binding domain"/>
    <property type="match status" value="1"/>
</dbReference>
<organism evidence="2 3">
    <name type="scientific">Flavobacterium limnosediminis JC2902</name>
    <dbReference type="NCBI Taxonomy" id="1341181"/>
    <lineage>
        <taxon>Bacteria</taxon>
        <taxon>Pseudomonadati</taxon>
        <taxon>Bacteroidota</taxon>
        <taxon>Flavobacteriia</taxon>
        <taxon>Flavobacteriales</taxon>
        <taxon>Flavobacteriaceae</taxon>
        <taxon>Flavobacterium</taxon>
    </lineage>
</organism>
<dbReference type="PATRIC" id="fig|1341181.4.peg.2234"/>
<protein>
    <submittedName>
        <fullName evidence="2">Uncharacterized protein</fullName>
    </submittedName>
</protein>
<dbReference type="EMBL" id="AVGG01000016">
    <property type="protein sequence ID" value="ESU27094.1"/>
    <property type="molecule type" value="Genomic_DNA"/>
</dbReference>
<evidence type="ECO:0000256" key="1">
    <source>
        <dbReference type="SAM" id="MobiDB-lite"/>
    </source>
</evidence>
<name>V6SKW9_9FLAO</name>
<dbReference type="InterPro" id="IPR036388">
    <property type="entry name" value="WH-like_DNA-bd_sf"/>
</dbReference>
<evidence type="ECO:0000313" key="3">
    <source>
        <dbReference type="Proteomes" id="UP000018004"/>
    </source>
</evidence>
<accession>V6SKW9</accession>
<dbReference type="eggNOG" id="ENOG50333IQ">
    <property type="taxonomic scope" value="Bacteria"/>
</dbReference>
<feature type="compositionally biased region" description="Low complexity" evidence="1">
    <location>
        <begin position="124"/>
        <end position="135"/>
    </location>
</feature>